<dbReference type="SUPFAM" id="SSF55120">
    <property type="entry name" value="Pseudouridine synthase"/>
    <property type="match status" value="1"/>
</dbReference>
<dbReference type="GO" id="GO:0160147">
    <property type="term" value="F:tRNA pseudouridine(38-40) synthase activity"/>
    <property type="evidence" value="ECO:0007669"/>
    <property type="project" value="UniProtKB-EC"/>
</dbReference>
<organism evidence="7 8">
    <name type="scientific">Catenovulum sediminis</name>
    <dbReference type="NCBI Taxonomy" id="1740262"/>
    <lineage>
        <taxon>Bacteria</taxon>
        <taxon>Pseudomonadati</taxon>
        <taxon>Pseudomonadota</taxon>
        <taxon>Gammaproteobacteria</taxon>
        <taxon>Alteromonadales</taxon>
        <taxon>Alteromonadaceae</taxon>
        <taxon>Catenovulum</taxon>
    </lineage>
</organism>
<feature type="domain" description="Pseudouridine synthase I TruA alpha/beta" evidence="6">
    <location>
        <begin position="8"/>
        <end position="102"/>
    </location>
</feature>
<proteinExistence type="inferred from homology"/>
<accession>A0ABV1RHY6</accession>
<reference evidence="7 8" key="1">
    <citation type="submission" date="2024-06" db="EMBL/GenBank/DDBJ databases">
        <authorList>
            <person name="Chen R.Y."/>
        </authorList>
    </citation>
    <scope>NUCLEOTIDE SEQUENCE [LARGE SCALE GENOMIC DNA]</scope>
    <source>
        <strain evidence="7 8">D2</strain>
    </source>
</reference>
<evidence type="ECO:0000256" key="3">
    <source>
        <dbReference type="ARBA" id="ARBA00023235"/>
    </source>
</evidence>
<comment type="catalytic activity">
    <reaction evidence="4 5">
        <text>uridine(38/39/40) in tRNA = pseudouridine(38/39/40) in tRNA</text>
        <dbReference type="Rhea" id="RHEA:22376"/>
        <dbReference type="Rhea" id="RHEA-COMP:10085"/>
        <dbReference type="Rhea" id="RHEA-COMP:10087"/>
        <dbReference type="ChEBI" id="CHEBI:65314"/>
        <dbReference type="ChEBI" id="CHEBI:65315"/>
        <dbReference type="EC" id="5.4.99.12"/>
    </reaction>
</comment>
<dbReference type="HAMAP" id="MF_00171">
    <property type="entry name" value="TruA"/>
    <property type="match status" value="1"/>
</dbReference>
<dbReference type="PANTHER" id="PTHR11142">
    <property type="entry name" value="PSEUDOURIDYLATE SYNTHASE"/>
    <property type="match status" value="1"/>
</dbReference>
<sequence length="262" mass="29248">MKIALGIEYDGAAYSGWQRQSHIQSVQARLETALSKIADSPIAVTCAGRTDAGVHATGQIVHFNCPTSRKLSAWTLGANANLPDDIAVRWAVEVAEEFDARFSATARRYRYIIFNSRIRAGIFKQGVTQFYEPLDEIKMHQAAQTLIGEQDFTAFRASHCQSNTPFRNIHQVTVSRKGRYVIVDITANAFLHHMVRNIVGSLMEIGRGQQAINWIAELLEQKDRTLAAATAKPNGLYLVKVFYPEKFGIPEHPMGPLFLTDD</sequence>
<evidence type="ECO:0000256" key="2">
    <source>
        <dbReference type="ARBA" id="ARBA00022694"/>
    </source>
</evidence>
<dbReference type="InterPro" id="IPR020103">
    <property type="entry name" value="PsdUridine_synth_cat_dom_sf"/>
</dbReference>
<feature type="active site" description="Nucleophile" evidence="4">
    <location>
        <position position="51"/>
    </location>
</feature>
<evidence type="ECO:0000256" key="1">
    <source>
        <dbReference type="ARBA" id="ARBA00009375"/>
    </source>
</evidence>
<dbReference type="InterPro" id="IPR001406">
    <property type="entry name" value="PsdUridine_synth_TruA"/>
</dbReference>
<comment type="similarity">
    <text evidence="1 4 5">Belongs to the tRNA pseudouridine synthase TruA family.</text>
</comment>
<name>A0ABV1RHY6_9ALTE</name>
<evidence type="ECO:0000256" key="5">
    <source>
        <dbReference type="RuleBase" id="RU003792"/>
    </source>
</evidence>
<dbReference type="CDD" id="cd02570">
    <property type="entry name" value="PseudoU_synth_EcTruA"/>
    <property type="match status" value="1"/>
</dbReference>
<dbReference type="PIRSF" id="PIRSF001430">
    <property type="entry name" value="tRNA_psdUrid_synth"/>
    <property type="match status" value="1"/>
</dbReference>
<comment type="caution">
    <text evidence="7">The sequence shown here is derived from an EMBL/GenBank/DDBJ whole genome shotgun (WGS) entry which is preliminary data.</text>
</comment>
<evidence type="ECO:0000313" key="7">
    <source>
        <dbReference type="EMBL" id="MER2492558.1"/>
    </source>
</evidence>
<comment type="subunit">
    <text evidence="4">Homodimer.</text>
</comment>
<dbReference type="RefSeq" id="WP_350402046.1">
    <property type="nucleotide sequence ID" value="NZ_JBELOE010000216.1"/>
</dbReference>
<dbReference type="InterPro" id="IPR020097">
    <property type="entry name" value="PsdUridine_synth_TruA_a/b_dom"/>
</dbReference>
<keyword evidence="2 4" id="KW-0819">tRNA processing</keyword>
<gene>
    <name evidence="4 7" type="primary">truA</name>
    <name evidence="7" type="ORF">ABS311_11800</name>
</gene>
<dbReference type="PANTHER" id="PTHR11142:SF0">
    <property type="entry name" value="TRNA PSEUDOURIDINE SYNTHASE-LIKE 1"/>
    <property type="match status" value="1"/>
</dbReference>
<evidence type="ECO:0000259" key="6">
    <source>
        <dbReference type="Pfam" id="PF01416"/>
    </source>
</evidence>
<dbReference type="InterPro" id="IPR020094">
    <property type="entry name" value="TruA/RsuA/RluB/E/F_N"/>
</dbReference>
<dbReference type="EC" id="5.4.99.12" evidence="4"/>
<comment type="caution">
    <text evidence="4">Lacks conserved residue(s) required for the propagation of feature annotation.</text>
</comment>
<dbReference type="NCBIfam" id="TIGR00071">
    <property type="entry name" value="hisT_truA"/>
    <property type="match status" value="1"/>
</dbReference>
<dbReference type="InterPro" id="IPR020095">
    <property type="entry name" value="PsdUridine_synth_TruA_C"/>
</dbReference>
<dbReference type="Proteomes" id="UP001467690">
    <property type="component" value="Unassembled WGS sequence"/>
</dbReference>
<dbReference type="EMBL" id="JBELOE010000216">
    <property type="protein sequence ID" value="MER2492558.1"/>
    <property type="molecule type" value="Genomic_DNA"/>
</dbReference>
<dbReference type="Gene3D" id="3.30.70.580">
    <property type="entry name" value="Pseudouridine synthase I, catalytic domain, N-terminal subdomain"/>
    <property type="match status" value="1"/>
</dbReference>
<dbReference type="Gene3D" id="3.30.70.660">
    <property type="entry name" value="Pseudouridine synthase I, catalytic domain, C-terminal subdomain"/>
    <property type="match status" value="1"/>
</dbReference>
<keyword evidence="3 4" id="KW-0413">Isomerase</keyword>
<feature type="domain" description="Pseudouridine synthase I TruA alpha/beta" evidence="6">
    <location>
        <begin position="142"/>
        <end position="244"/>
    </location>
</feature>
<evidence type="ECO:0000313" key="8">
    <source>
        <dbReference type="Proteomes" id="UP001467690"/>
    </source>
</evidence>
<feature type="binding site" evidence="4">
    <location>
        <position position="109"/>
    </location>
    <ligand>
        <name>substrate</name>
    </ligand>
</feature>
<dbReference type="Pfam" id="PF01416">
    <property type="entry name" value="PseudoU_synth_1"/>
    <property type="match status" value="2"/>
</dbReference>
<protein>
    <recommendedName>
        <fullName evidence="4">tRNA pseudouridine synthase A</fullName>
        <ecNumber evidence="4">5.4.99.12</ecNumber>
    </recommendedName>
    <alternativeName>
        <fullName evidence="4">tRNA pseudouridine(38-40) synthase</fullName>
    </alternativeName>
    <alternativeName>
        <fullName evidence="4">tRNA pseudouridylate synthase I</fullName>
    </alternativeName>
    <alternativeName>
        <fullName evidence="4">tRNA-uridine isomerase I</fullName>
    </alternativeName>
</protein>
<keyword evidence="8" id="KW-1185">Reference proteome</keyword>
<comment type="function">
    <text evidence="4">Formation of pseudouridine at positions 38, 39 and 40 in the anticodon stem and loop of transfer RNAs.</text>
</comment>
<evidence type="ECO:0000256" key="4">
    <source>
        <dbReference type="HAMAP-Rule" id="MF_00171"/>
    </source>
</evidence>